<protein>
    <submittedName>
        <fullName evidence="1">Uncharacterized protein</fullName>
    </submittedName>
</protein>
<dbReference type="HOGENOM" id="CLU_1864557_0_0_1"/>
<dbReference type="Proteomes" id="UP000002624">
    <property type="component" value="Unassembled WGS sequence"/>
</dbReference>
<accession>C6HIN2</accession>
<dbReference type="AlphaFoldDB" id="C6HIN2"/>
<dbReference type="EMBL" id="GG692428">
    <property type="protein sequence ID" value="EER39694.1"/>
    <property type="molecule type" value="Genomic_DNA"/>
</dbReference>
<dbReference type="VEuPathDB" id="FungiDB:HCDG_05916"/>
<proteinExistence type="predicted"/>
<name>C6HIN2_AJECH</name>
<organism evidence="1 2">
    <name type="scientific">Ajellomyces capsulatus (strain H143)</name>
    <name type="common">Darling's disease fungus</name>
    <name type="synonym">Histoplasma capsulatum</name>
    <dbReference type="NCBI Taxonomy" id="544712"/>
    <lineage>
        <taxon>Eukaryota</taxon>
        <taxon>Fungi</taxon>
        <taxon>Dikarya</taxon>
        <taxon>Ascomycota</taxon>
        <taxon>Pezizomycotina</taxon>
        <taxon>Eurotiomycetes</taxon>
        <taxon>Eurotiomycetidae</taxon>
        <taxon>Onygenales</taxon>
        <taxon>Ajellomycetaceae</taxon>
        <taxon>Histoplasma</taxon>
    </lineage>
</organism>
<dbReference type="OMA" id="PHIVEPN"/>
<gene>
    <name evidence="1" type="ORF">HCDG_05916</name>
</gene>
<reference evidence="2" key="1">
    <citation type="submission" date="2009-05" db="EMBL/GenBank/DDBJ databases">
        <title>The genome sequence of Ajellomyces capsulatus strain H143.</title>
        <authorList>
            <person name="Champion M."/>
            <person name="Cuomo C.A."/>
            <person name="Ma L.-J."/>
            <person name="Henn M.R."/>
            <person name="Sil A."/>
            <person name="Goldman B."/>
            <person name="Young S.K."/>
            <person name="Kodira C.D."/>
            <person name="Zeng Q."/>
            <person name="Koehrsen M."/>
            <person name="Alvarado L."/>
            <person name="Berlin A.M."/>
            <person name="Borenstein D."/>
            <person name="Chen Z."/>
            <person name="Engels R."/>
            <person name="Freedman E."/>
            <person name="Gellesch M."/>
            <person name="Goldberg J."/>
            <person name="Griggs A."/>
            <person name="Gujja S."/>
            <person name="Heiman D.I."/>
            <person name="Hepburn T.A."/>
            <person name="Howarth C."/>
            <person name="Jen D."/>
            <person name="Larson L."/>
            <person name="Lewis B."/>
            <person name="Mehta T."/>
            <person name="Park D."/>
            <person name="Pearson M."/>
            <person name="Roberts A."/>
            <person name="Saif S."/>
            <person name="Shea T.D."/>
            <person name="Shenoy N."/>
            <person name="Sisk P."/>
            <person name="Stolte C."/>
            <person name="Sykes S."/>
            <person name="Walk T."/>
            <person name="White J."/>
            <person name="Yandava C."/>
            <person name="Klein B."/>
            <person name="McEwen J.G."/>
            <person name="Puccia R."/>
            <person name="Goldman G.H."/>
            <person name="Felipe M.S."/>
            <person name="Nino-Vega G."/>
            <person name="San-Blas G."/>
            <person name="Taylor J.W."/>
            <person name="Mendoza L."/>
            <person name="Galagan J.E."/>
            <person name="Nusbaum C."/>
            <person name="Birren B.W."/>
        </authorList>
    </citation>
    <scope>NUCLEOTIDE SEQUENCE [LARGE SCALE GENOMIC DNA]</scope>
    <source>
        <strain evidence="2">H143</strain>
    </source>
</reference>
<evidence type="ECO:0000313" key="1">
    <source>
        <dbReference type="EMBL" id="EER39694.1"/>
    </source>
</evidence>
<evidence type="ECO:0000313" key="2">
    <source>
        <dbReference type="Proteomes" id="UP000002624"/>
    </source>
</evidence>
<sequence length="137" mass="14950">MAFFAPHIVEPNVKHTYTVILFCGRDSNSSNLEKSFSIPNPPPTRASQHALLHVDGRSTHPEIDSKGGGEGRIELLVGKSEKVILEGPSRSMTSTLWASVAIATFIRPYQGGDWVDLGVLGMCTWLSFASMADDEDF</sequence>